<keyword evidence="2" id="KW-1185">Reference proteome</keyword>
<accession>A0ABS3JSK8</accession>
<protein>
    <submittedName>
        <fullName evidence="1">Uncharacterized protein</fullName>
    </submittedName>
</protein>
<gene>
    <name evidence="1" type="ORF">J2I46_30820</name>
</gene>
<dbReference type="EMBL" id="JAFMYW010000017">
    <property type="protein sequence ID" value="MBO0953007.1"/>
    <property type="molecule type" value="Genomic_DNA"/>
</dbReference>
<proteinExistence type="predicted"/>
<dbReference type="Proteomes" id="UP000664628">
    <property type="component" value="Unassembled WGS sequence"/>
</dbReference>
<sequence length="73" mass="8277">MILFYKGHYRQCVARTRYNVIDICVRLLPTFSFIDGRLKASYTASCHPGPWLSNYNRMDVARPAPPCPLGVTG</sequence>
<reference evidence="1 2" key="1">
    <citation type="submission" date="2021-03" db="EMBL/GenBank/DDBJ databases">
        <title>Fibrella sp. HMF5405 genome sequencing and assembly.</title>
        <authorList>
            <person name="Kang H."/>
            <person name="Kim H."/>
            <person name="Bae S."/>
            <person name="Joh K."/>
        </authorList>
    </citation>
    <scope>NUCLEOTIDE SEQUENCE [LARGE SCALE GENOMIC DNA]</scope>
    <source>
        <strain evidence="1 2">HMF5405</strain>
    </source>
</reference>
<organism evidence="1 2">
    <name type="scientific">Fibrella forsythiae</name>
    <dbReference type="NCBI Taxonomy" id="2817061"/>
    <lineage>
        <taxon>Bacteria</taxon>
        <taxon>Pseudomonadati</taxon>
        <taxon>Bacteroidota</taxon>
        <taxon>Cytophagia</taxon>
        <taxon>Cytophagales</taxon>
        <taxon>Spirosomataceae</taxon>
        <taxon>Fibrella</taxon>
    </lineage>
</organism>
<dbReference type="RefSeq" id="WP_207332959.1">
    <property type="nucleotide sequence ID" value="NZ_JAFMYW010000017.1"/>
</dbReference>
<name>A0ABS3JSK8_9BACT</name>
<evidence type="ECO:0000313" key="1">
    <source>
        <dbReference type="EMBL" id="MBO0953007.1"/>
    </source>
</evidence>
<comment type="caution">
    <text evidence="1">The sequence shown here is derived from an EMBL/GenBank/DDBJ whole genome shotgun (WGS) entry which is preliminary data.</text>
</comment>
<evidence type="ECO:0000313" key="2">
    <source>
        <dbReference type="Proteomes" id="UP000664628"/>
    </source>
</evidence>